<dbReference type="GO" id="GO:0018169">
    <property type="term" value="F:ribosomal S6-glutamic acid ligase activity"/>
    <property type="evidence" value="ECO:0007669"/>
    <property type="project" value="TreeGrafter"/>
</dbReference>
<organism evidence="12 13">
    <name type="scientific">Nicoletella semolina</name>
    <dbReference type="NCBI Taxonomy" id="271160"/>
    <lineage>
        <taxon>Bacteria</taxon>
        <taxon>Pseudomonadati</taxon>
        <taxon>Pseudomonadota</taxon>
        <taxon>Gammaproteobacteria</taxon>
        <taxon>Pasteurellales</taxon>
        <taxon>Pasteurellaceae</taxon>
        <taxon>Nicoletella</taxon>
    </lineage>
</organism>
<evidence type="ECO:0000259" key="11">
    <source>
        <dbReference type="PROSITE" id="PS50975"/>
    </source>
</evidence>
<keyword evidence="13" id="KW-1185">Reference proteome</keyword>
<evidence type="ECO:0000256" key="7">
    <source>
        <dbReference type="ARBA" id="ARBA00022842"/>
    </source>
</evidence>
<sequence length="313" mass="34434">MKEYEMKLLMLCREPRLYSCQRLAEAAKGFGIDLDILDPNRFHIKLAPSGTELHYQRGKHFDKKSVNEPIVCLDLMNEYQGVLPRFGTLSTEMGCNVLRQFELAGIVTLNSSAAFRLARDKWQSLQLLHAQGIPIPITVFSGDLFNNRDSVAQFSFPAVIKTLSGSQGVGVMLAENRSSGVSMLDTLRAANIPTLLQQFIAESSGRDIRAFVIGDNVVAAMQRESSTGEFRANIHQGGQAKVLNLTKEDQDLAVQATKALGLDVAGVDLIETHSGLQVLEVNASPGLEMIESVSQIDIANLIIRHLLQKIEEN</sequence>
<dbReference type="PROSITE" id="PS50975">
    <property type="entry name" value="ATP_GRASP"/>
    <property type="match status" value="1"/>
</dbReference>
<accession>A0A4R2N8A9</accession>
<dbReference type="InterPro" id="IPR041107">
    <property type="entry name" value="Rimk_N"/>
</dbReference>
<keyword evidence="5 10" id="KW-0547">Nucleotide-binding</keyword>
<dbReference type="Pfam" id="PF18030">
    <property type="entry name" value="Rimk_N"/>
    <property type="match status" value="1"/>
</dbReference>
<dbReference type="GO" id="GO:0009432">
    <property type="term" value="P:SOS response"/>
    <property type="evidence" value="ECO:0007669"/>
    <property type="project" value="TreeGrafter"/>
</dbReference>
<protein>
    <submittedName>
        <fullName evidence="12">SSU ribosomal protein S6P modification protein</fullName>
    </submittedName>
</protein>
<keyword evidence="7" id="KW-0460">Magnesium</keyword>
<dbReference type="InterPro" id="IPR013651">
    <property type="entry name" value="ATP-grasp_RimK-type"/>
</dbReference>
<dbReference type="Proteomes" id="UP000295537">
    <property type="component" value="Unassembled WGS sequence"/>
</dbReference>
<evidence type="ECO:0000256" key="1">
    <source>
        <dbReference type="ARBA" id="ARBA00001936"/>
    </source>
</evidence>
<dbReference type="InterPro" id="IPR011761">
    <property type="entry name" value="ATP-grasp"/>
</dbReference>
<evidence type="ECO:0000256" key="3">
    <source>
        <dbReference type="ARBA" id="ARBA00022598"/>
    </source>
</evidence>
<gene>
    <name evidence="12" type="ORF">EV693_10746</name>
</gene>
<dbReference type="EMBL" id="SLXJ01000007">
    <property type="protein sequence ID" value="TCP17181.1"/>
    <property type="molecule type" value="Genomic_DNA"/>
</dbReference>
<keyword evidence="6 10" id="KW-0067">ATP-binding</keyword>
<reference evidence="12 13" key="1">
    <citation type="submission" date="2019-03" db="EMBL/GenBank/DDBJ databases">
        <title>Genomic Encyclopedia of Type Strains, Phase IV (KMG-IV): sequencing the most valuable type-strain genomes for metagenomic binning, comparative biology and taxonomic classification.</title>
        <authorList>
            <person name="Goeker M."/>
        </authorList>
    </citation>
    <scope>NUCLEOTIDE SEQUENCE [LARGE SCALE GENOMIC DNA]</scope>
    <source>
        <strain evidence="12 13">DSM 16380</strain>
    </source>
</reference>
<dbReference type="Gene3D" id="3.30.1490.20">
    <property type="entry name" value="ATP-grasp fold, A domain"/>
    <property type="match status" value="1"/>
</dbReference>
<evidence type="ECO:0000256" key="4">
    <source>
        <dbReference type="ARBA" id="ARBA00022723"/>
    </source>
</evidence>
<keyword evidence="3" id="KW-0436">Ligase</keyword>
<keyword evidence="8" id="KW-0648">Protein biosynthesis</keyword>
<proteinExistence type="predicted"/>
<dbReference type="Gene3D" id="3.40.50.20">
    <property type="match status" value="1"/>
</dbReference>
<evidence type="ECO:0000313" key="12">
    <source>
        <dbReference type="EMBL" id="TCP17181.1"/>
    </source>
</evidence>
<feature type="domain" description="ATP-grasp" evidence="11">
    <location>
        <begin position="125"/>
        <end position="307"/>
    </location>
</feature>
<dbReference type="Pfam" id="PF08443">
    <property type="entry name" value="RimK"/>
    <property type="match status" value="1"/>
</dbReference>
<evidence type="ECO:0000256" key="8">
    <source>
        <dbReference type="ARBA" id="ARBA00022917"/>
    </source>
</evidence>
<dbReference type="PANTHER" id="PTHR21621:SF7">
    <property type="entry name" value="RIBOSOMAL PROTEIN BS6--L-GLUTAMATE LIGASE"/>
    <property type="match status" value="1"/>
</dbReference>
<evidence type="ECO:0000256" key="6">
    <source>
        <dbReference type="ARBA" id="ARBA00022840"/>
    </source>
</evidence>
<dbReference type="NCBIfam" id="TIGR00768">
    <property type="entry name" value="rimK_fam"/>
    <property type="match status" value="1"/>
</dbReference>
<dbReference type="GO" id="GO:0005737">
    <property type="term" value="C:cytoplasm"/>
    <property type="evidence" value="ECO:0007669"/>
    <property type="project" value="TreeGrafter"/>
</dbReference>
<dbReference type="GO" id="GO:0005524">
    <property type="term" value="F:ATP binding"/>
    <property type="evidence" value="ECO:0007669"/>
    <property type="project" value="UniProtKB-UniRule"/>
</dbReference>
<comment type="cofactor">
    <cofactor evidence="2">
        <name>Mg(2+)</name>
        <dbReference type="ChEBI" id="CHEBI:18420"/>
    </cofactor>
</comment>
<dbReference type="SUPFAM" id="SSF56059">
    <property type="entry name" value="Glutathione synthetase ATP-binding domain-like"/>
    <property type="match status" value="1"/>
</dbReference>
<dbReference type="GO" id="GO:0046872">
    <property type="term" value="F:metal ion binding"/>
    <property type="evidence" value="ECO:0007669"/>
    <property type="project" value="UniProtKB-KW"/>
</dbReference>
<dbReference type="InterPro" id="IPR004666">
    <property type="entry name" value="Rp_bS6_RimK/Lys_biosynth_LsyX"/>
</dbReference>
<name>A0A4R2N8A9_9PAST</name>
<comment type="cofactor">
    <cofactor evidence="1">
        <name>Mn(2+)</name>
        <dbReference type="ChEBI" id="CHEBI:29035"/>
    </cofactor>
</comment>
<comment type="caution">
    <text evidence="12">The sequence shown here is derived from an EMBL/GenBank/DDBJ whole genome shotgun (WGS) entry which is preliminary data.</text>
</comment>
<dbReference type="AlphaFoldDB" id="A0A4R2N8A9"/>
<dbReference type="GO" id="GO:0006412">
    <property type="term" value="P:translation"/>
    <property type="evidence" value="ECO:0007669"/>
    <property type="project" value="UniProtKB-KW"/>
</dbReference>
<keyword evidence="4" id="KW-0479">Metal-binding</keyword>
<evidence type="ECO:0000256" key="5">
    <source>
        <dbReference type="ARBA" id="ARBA00022741"/>
    </source>
</evidence>
<dbReference type="Gene3D" id="3.30.470.20">
    <property type="entry name" value="ATP-grasp fold, B domain"/>
    <property type="match status" value="1"/>
</dbReference>
<dbReference type="PANTHER" id="PTHR21621">
    <property type="entry name" value="RIBOSOMAL PROTEIN S6 MODIFICATION PROTEIN"/>
    <property type="match status" value="1"/>
</dbReference>
<evidence type="ECO:0000256" key="9">
    <source>
        <dbReference type="ARBA" id="ARBA00023211"/>
    </source>
</evidence>
<evidence type="ECO:0000256" key="10">
    <source>
        <dbReference type="PROSITE-ProRule" id="PRU00409"/>
    </source>
</evidence>
<evidence type="ECO:0000256" key="2">
    <source>
        <dbReference type="ARBA" id="ARBA00001946"/>
    </source>
</evidence>
<evidence type="ECO:0000313" key="13">
    <source>
        <dbReference type="Proteomes" id="UP000295537"/>
    </source>
</evidence>
<dbReference type="InterPro" id="IPR013815">
    <property type="entry name" value="ATP_grasp_subdomain_1"/>
</dbReference>
<dbReference type="FunFam" id="3.30.470.20:FF:000058">
    <property type="entry name" value="Alpha-aminoadipate--LysW ligase LysX protein"/>
    <property type="match status" value="1"/>
</dbReference>
<keyword evidence="9" id="KW-0464">Manganese</keyword>